<reference evidence="2" key="1">
    <citation type="journal article" date="2022" name="bioRxiv">
        <title>Sequencing and chromosome-scale assembly of the giantPleurodeles waltlgenome.</title>
        <authorList>
            <person name="Brown T."/>
            <person name="Elewa A."/>
            <person name="Iarovenko S."/>
            <person name="Subramanian E."/>
            <person name="Araus A.J."/>
            <person name="Petzold A."/>
            <person name="Susuki M."/>
            <person name="Suzuki K.-i.T."/>
            <person name="Hayashi T."/>
            <person name="Toyoda A."/>
            <person name="Oliveira C."/>
            <person name="Osipova E."/>
            <person name="Leigh N.D."/>
            <person name="Simon A."/>
            <person name="Yun M.H."/>
        </authorList>
    </citation>
    <scope>NUCLEOTIDE SEQUENCE</scope>
    <source>
        <strain evidence="2">20211129_DDA</strain>
        <tissue evidence="2">Liver</tissue>
    </source>
</reference>
<evidence type="ECO:0000313" key="2">
    <source>
        <dbReference type="EMBL" id="KAJ1175749.1"/>
    </source>
</evidence>
<dbReference type="Proteomes" id="UP001066276">
    <property type="component" value="Chromosome 3_2"/>
</dbReference>
<evidence type="ECO:0000313" key="3">
    <source>
        <dbReference type="Proteomes" id="UP001066276"/>
    </source>
</evidence>
<dbReference type="AlphaFoldDB" id="A0AAV7TIK7"/>
<protein>
    <submittedName>
        <fullName evidence="2">Uncharacterized protein</fullName>
    </submittedName>
</protein>
<feature type="region of interest" description="Disordered" evidence="1">
    <location>
        <begin position="1"/>
        <end position="108"/>
    </location>
</feature>
<organism evidence="2 3">
    <name type="scientific">Pleurodeles waltl</name>
    <name type="common">Iberian ribbed newt</name>
    <dbReference type="NCBI Taxonomy" id="8319"/>
    <lineage>
        <taxon>Eukaryota</taxon>
        <taxon>Metazoa</taxon>
        <taxon>Chordata</taxon>
        <taxon>Craniata</taxon>
        <taxon>Vertebrata</taxon>
        <taxon>Euteleostomi</taxon>
        <taxon>Amphibia</taxon>
        <taxon>Batrachia</taxon>
        <taxon>Caudata</taxon>
        <taxon>Salamandroidea</taxon>
        <taxon>Salamandridae</taxon>
        <taxon>Pleurodelinae</taxon>
        <taxon>Pleurodeles</taxon>
    </lineage>
</organism>
<evidence type="ECO:0000256" key="1">
    <source>
        <dbReference type="SAM" id="MobiDB-lite"/>
    </source>
</evidence>
<dbReference type="EMBL" id="JANPWB010000006">
    <property type="protein sequence ID" value="KAJ1175749.1"/>
    <property type="molecule type" value="Genomic_DNA"/>
</dbReference>
<keyword evidence="3" id="KW-1185">Reference proteome</keyword>
<sequence length="108" mass="11708">MGPDSFLDMHGPQPTAIYDLPVDHSPGPVSSTLGQRPRNHCGPALGAAQHQAATPNIHSGTLPGTRHWCAGPQQRPPHSGTRKTQKYPRPPEPDWLQLDLTAPEARED</sequence>
<proteinExistence type="predicted"/>
<accession>A0AAV7TIK7</accession>
<comment type="caution">
    <text evidence="2">The sequence shown here is derived from an EMBL/GenBank/DDBJ whole genome shotgun (WGS) entry which is preliminary data.</text>
</comment>
<gene>
    <name evidence="2" type="ORF">NDU88_001036</name>
</gene>
<name>A0AAV7TIK7_PLEWA</name>